<evidence type="ECO:0000256" key="2">
    <source>
        <dbReference type="SAM" id="Phobius"/>
    </source>
</evidence>
<keyword evidence="2" id="KW-1133">Transmembrane helix</keyword>
<feature type="region of interest" description="Disordered" evidence="1">
    <location>
        <begin position="82"/>
        <end position="117"/>
    </location>
</feature>
<gene>
    <name evidence="3" type="ORF">JIG36_35040</name>
</gene>
<keyword evidence="2" id="KW-0812">Transmembrane</keyword>
<organism evidence="3 4">
    <name type="scientific">Paractinoplanes ovalisporus</name>
    <dbReference type="NCBI Taxonomy" id="2810368"/>
    <lineage>
        <taxon>Bacteria</taxon>
        <taxon>Bacillati</taxon>
        <taxon>Actinomycetota</taxon>
        <taxon>Actinomycetes</taxon>
        <taxon>Micromonosporales</taxon>
        <taxon>Micromonosporaceae</taxon>
        <taxon>Paractinoplanes</taxon>
    </lineage>
</organism>
<proteinExistence type="predicted"/>
<evidence type="ECO:0000313" key="3">
    <source>
        <dbReference type="EMBL" id="MBM2620729.1"/>
    </source>
</evidence>
<dbReference type="EMBL" id="JAENHP010000016">
    <property type="protein sequence ID" value="MBM2620729.1"/>
    <property type="molecule type" value="Genomic_DNA"/>
</dbReference>
<sequence>MVVSFGACCFGIVIGYVAYRTLIRTDSSSISDIAAVVAAVGGGAVTQLYDPTAGDAFGWYAIGLLIGMAVFLVLRLVLEHPQTPRKPEDPPQPTVLGDSPVISDSGSGSARQDIFGT</sequence>
<dbReference type="RefSeq" id="WP_236048822.1">
    <property type="nucleotide sequence ID" value="NZ_JAENHP010000016.1"/>
</dbReference>
<dbReference type="Proteomes" id="UP000632138">
    <property type="component" value="Unassembled WGS sequence"/>
</dbReference>
<comment type="caution">
    <text evidence="3">The sequence shown here is derived from an EMBL/GenBank/DDBJ whole genome shotgun (WGS) entry which is preliminary data.</text>
</comment>
<evidence type="ECO:0000313" key="4">
    <source>
        <dbReference type="Proteomes" id="UP000632138"/>
    </source>
</evidence>
<feature type="transmembrane region" description="Helical" evidence="2">
    <location>
        <begin position="57"/>
        <end position="78"/>
    </location>
</feature>
<evidence type="ECO:0000256" key="1">
    <source>
        <dbReference type="SAM" id="MobiDB-lite"/>
    </source>
</evidence>
<protein>
    <submittedName>
        <fullName evidence="3">Uncharacterized protein</fullName>
    </submittedName>
</protein>
<keyword evidence="2" id="KW-0472">Membrane</keyword>
<name>A0ABS2ALI5_9ACTN</name>
<keyword evidence="4" id="KW-1185">Reference proteome</keyword>
<accession>A0ABS2ALI5</accession>
<reference evidence="3 4" key="1">
    <citation type="submission" date="2021-01" db="EMBL/GenBank/DDBJ databases">
        <title>Actinoplanes sp. nov. LDG1-06 isolated from lichen.</title>
        <authorList>
            <person name="Saeng-In P."/>
            <person name="Phongsopitanun W."/>
            <person name="Kanchanasin P."/>
            <person name="Yuki M."/>
            <person name="Kudo T."/>
            <person name="Ohkuma M."/>
            <person name="Tanasupawat S."/>
        </authorList>
    </citation>
    <scope>NUCLEOTIDE SEQUENCE [LARGE SCALE GENOMIC DNA]</scope>
    <source>
        <strain evidence="3 4">LDG1-06</strain>
    </source>
</reference>